<name>A0ABQ9TMD3_SAGOE</name>
<dbReference type="Proteomes" id="UP001266305">
    <property type="component" value="Unassembled WGS sequence"/>
</dbReference>
<protein>
    <submittedName>
        <fullName evidence="2">Uncharacterized protein</fullName>
    </submittedName>
</protein>
<dbReference type="EMBL" id="JASSZA010000021">
    <property type="protein sequence ID" value="KAK2085583.1"/>
    <property type="molecule type" value="Genomic_DNA"/>
</dbReference>
<evidence type="ECO:0000313" key="3">
    <source>
        <dbReference type="Proteomes" id="UP001266305"/>
    </source>
</evidence>
<accession>A0ABQ9TMD3</accession>
<gene>
    <name evidence="2" type="ORF">P7K49_036883</name>
</gene>
<organism evidence="2 3">
    <name type="scientific">Saguinus oedipus</name>
    <name type="common">Cotton-top tamarin</name>
    <name type="synonym">Oedipomidas oedipus</name>
    <dbReference type="NCBI Taxonomy" id="9490"/>
    <lineage>
        <taxon>Eukaryota</taxon>
        <taxon>Metazoa</taxon>
        <taxon>Chordata</taxon>
        <taxon>Craniata</taxon>
        <taxon>Vertebrata</taxon>
        <taxon>Euteleostomi</taxon>
        <taxon>Mammalia</taxon>
        <taxon>Eutheria</taxon>
        <taxon>Euarchontoglires</taxon>
        <taxon>Primates</taxon>
        <taxon>Haplorrhini</taxon>
        <taxon>Platyrrhini</taxon>
        <taxon>Cebidae</taxon>
        <taxon>Callitrichinae</taxon>
        <taxon>Saguinus</taxon>
    </lineage>
</organism>
<sequence>MDQPSTPTPLAAQAPSGDVEGQGTAQKRHEIQLAGKLGRHELQEGGGQPTEEPRLPTQLLHAPRNQGPSQTAGYPSDWIFLELKEEVPVATDG</sequence>
<feature type="region of interest" description="Disordered" evidence="1">
    <location>
        <begin position="1"/>
        <end position="73"/>
    </location>
</feature>
<keyword evidence="3" id="KW-1185">Reference proteome</keyword>
<reference evidence="2 3" key="1">
    <citation type="submission" date="2023-05" db="EMBL/GenBank/DDBJ databases">
        <title>B98-5 Cell Line De Novo Hybrid Assembly: An Optical Mapping Approach.</title>
        <authorList>
            <person name="Kananen K."/>
            <person name="Auerbach J.A."/>
            <person name="Kautto E."/>
            <person name="Blachly J.S."/>
        </authorList>
    </citation>
    <scope>NUCLEOTIDE SEQUENCE [LARGE SCALE GENOMIC DNA]</scope>
    <source>
        <strain evidence="2">B95-8</strain>
        <tissue evidence="2">Cell line</tissue>
    </source>
</reference>
<evidence type="ECO:0000256" key="1">
    <source>
        <dbReference type="SAM" id="MobiDB-lite"/>
    </source>
</evidence>
<comment type="caution">
    <text evidence="2">The sequence shown here is derived from an EMBL/GenBank/DDBJ whole genome shotgun (WGS) entry which is preliminary data.</text>
</comment>
<proteinExistence type="predicted"/>
<evidence type="ECO:0000313" key="2">
    <source>
        <dbReference type="EMBL" id="KAK2085583.1"/>
    </source>
</evidence>